<dbReference type="PRINTS" id="PR00380">
    <property type="entry name" value="KINESINHEAVY"/>
</dbReference>
<evidence type="ECO:0000256" key="4">
    <source>
        <dbReference type="ARBA" id="ARBA00022840"/>
    </source>
</evidence>
<organism evidence="10 11">
    <name type="scientific">Phytophthora rubi</name>
    <dbReference type="NCBI Taxonomy" id="129364"/>
    <lineage>
        <taxon>Eukaryota</taxon>
        <taxon>Sar</taxon>
        <taxon>Stramenopiles</taxon>
        <taxon>Oomycota</taxon>
        <taxon>Peronosporomycetes</taxon>
        <taxon>Peronosporales</taxon>
        <taxon>Peronosporaceae</taxon>
        <taxon>Phytophthora</taxon>
    </lineage>
</organism>
<dbReference type="InterPro" id="IPR036961">
    <property type="entry name" value="Kinesin_motor_dom_sf"/>
</dbReference>
<evidence type="ECO:0000256" key="2">
    <source>
        <dbReference type="ARBA" id="ARBA00022490"/>
    </source>
</evidence>
<gene>
    <name evidence="10" type="ORF">PR002_g23095</name>
</gene>
<dbReference type="Gene3D" id="3.40.850.10">
    <property type="entry name" value="Kinesin motor domain"/>
    <property type="match status" value="1"/>
</dbReference>
<dbReference type="GO" id="GO:0051231">
    <property type="term" value="P:spindle elongation"/>
    <property type="evidence" value="ECO:0007669"/>
    <property type="project" value="TreeGrafter"/>
</dbReference>
<comment type="caution">
    <text evidence="10">The sequence shown here is derived from an EMBL/GenBank/DDBJ whole genome shotgun (WGS) entry which is preliminary data.</text>
</comment>
<evidence type="ECO:0000259" key="9">
    <source>
        <dbReference type="PROSITE" id="PS50067"/>
    </source>
</evidence>
<reference evidence="10 11" key="1">
    <citation type="submission" date="2018-09" db="EMBL/GenBank/DDBJ databases">
        <title>Genomic investigation of the strawberry pathogen Phytophthora fragariae indicates pathogenicity is determined by transcriptional variation in three key races.</title>
        <authorList>
            <person name="Adams T.M."/>
            <person name="Armitage A.D."/>
            <person name="Sobczyk M.K."/>
            <person name="Bates H.J."/>
            <person name="Dunwell J.M."/>
            <person name="Nellist C.F."/>
            <person name="Harrison R.J."/>
        </authorList>
    </citation>
    <scope>NUCLEOTIDE SEQUENCE [LARGE SCALE GENOMIC DNA]</scope>
    <source>
        <strain evidence="10 11">SCRP324</strain>
    </source>
</reference>
<dbReference type="GO" id="GO:0005524">
    <property type="term" value="F:ATP binding"/>
    <property type="evidence" value="ECO:0007669"/>
    <property type="project" value="UniProtKB-KW"/>
</dbReference>
<feature type="region of interest" description="Disordered" evidence="8">
    <location>
        <begin position="793"/>
        <end position="824"/>
    </location>
</feature>
<accession>A0A6A3IPF8</accession>
<dbReference type="EMBL" id="QXFU01002585">
    <property type="protein sequence ID" value="KAE8983961.1"/>
    <property type="molecule type" value="Genomic_DNA"/>
</dbReference>
<evidence type="ECO:0000256" key="7">
    <source>
        <dbReference type="SAM" id="Coils"/>
    </source>
</evidence>
<evidence type="ECO:0000313" key="10">
    <source>
        <dbReference type="EMBL" id="KAE8983961.1"/>
    </source>
</evidence>
<evidence type="ECO:0000256" key="1">
    <source>
        <dbReference type="ARBA" id="ARBA00004496"/>
    </source>
</evidence>
<feature type="coiled-coil region" evidence="7">
    <location>
        <begin position="826"/>
        <end position="874"/>
    </location>
</feature>
<feature type="coiled-coil region" evidence="7">
    <location>
        <begin position="403"/>
        <end position="444"/>
    </location>
</feature>
<proteinExistence type="inferred from homology"/>
<feature type="coiled-coil region" evidence="7">
    <location>
        <begin position="603"/>
        <end position="653"/>
    </location>
</feature>
<dbReference type="SUPFAM" id="SSF52540">
    <property type="entry name" value="P-loop containing nucleoside triphosphate hydrolases"/>
    <property type="match status" value="1"/>
</dbReference>
<dbReference type="SMART" id="SM00129">
    <property type="entry name" value="KISc"/>
    <property type="match status" value="1"/>
</dbReference>
<dbReference type="PROSITE" id="PS50067">
    <property type="entry name" value="KINESIN_MOTOR_2"/>
    <property type="match status" value="1"/>
</dbReference>
<feature type="compositionally biased region" description="Basic and acidic residues" evidence="8">
    <location>
        <begin position="814"/>
        <end position="824"/>
    </location>
</feature>
<comment type="subcellular location">
    <subcellularLocation>
        <location evidence="1">Cytoplasm</location>
    </subcellularLocation>
</comment>
<evidence type="ECO:0000256" key="6">
    <source>
        <dbReference type="PROSITE-ProRule" id="PRU00283"/>
    </source>
</evidence>
<feature type="coiled-coil region" evidence="7">
    <location>
        <begin position="685"/>
        <end position="792"/>
    </location>
</feature>
<evidence type="ECO:0000256" key="8">
    <source>
        <dbReference type="SAM" id="MobiDB-lite"/>
    </source>
</evidence>
<dbReference type="GO" id="GO:0003777">
    <property type="term" value="F:microtubule motor activity"/>
    <property type="evidence" value="ECO:0007669"/>
    <property type="project" value="InterPro"/>
</dbReference>
<dbReference type="PANTHER" id="PTHR47969">
    <property type="entry name" value="CHROMOSOME-ASSOCIATED KINESIN KIF4A-RELATED"/>
    <property type="match status" value="1"/>
</dbReference>
<feature type="coiled-coil region" evidence="7">
    <location>
        <begin position="940"/>
        <end position="985"/>
    </location>
</feature>
<feature type="region of interest" description="Disordered" evidence="8">
    <location>
        <begin position="915"/>
        <end position="938"/>
    </location>
</feature>
<comment type="similarity">
    <text evidence="6">Belongs to the TRAFAC class myosin-kinesin ATPase superfamily. Kinesin family.</text>
</comment>
<keyword evidence="2" id="KW-0963">Cytoplasm</keyword>
<dbReference type="Proteomes" id="UP000435112">
    <property type="component" value="Unassembled WGS sequence"/>
</dbReference>
<dbReference type="InterPro" id="IPR027640">
    <property type="entry name" value="Kinesin-like_fam"/>
</dbReference>
<dbReference type="InterPro" id="IPR027417">
    <property type="entry name" value="P-loop_NTPase"/>
</dbReference>
<dbReference type="Pfam" id="PF14739">
    <property type="entry name" value="DUF4472"/>
    <property type="match status" value="1"/>
</dbReference>
<evidence type="ECO:0000256" key="3">
    <source>
        <dbReference type="ARBA" id="ARBA00022741"/>
    </source>
</evidence>
<evidence type="ECO:0000256" key="5">
    <source>
        <dbReference type="ARBA" id="ARBA00023054"/>
    </source>
</evidence>
<dbReference type="GO" id="GO:0008017">
    <property type="term" value="F:microtubule binding"/>
    <property type="evidence" value="ECO:0007669"/>
    <property type="project" value="InterPro"/>
</dbReference>
<protein>
    <recommendedName>
        <fullName evidence="9">Kinesin motor domain-containing protein</fullName>
    </recommendedName>
</protein>
<dbReference type="Pfam" id="PF00225">
    <property type="entry name" value="Kinesin"/>
    <property type="match status" value="1"/>
</dbReference>
<feature type="domain" description="Kinesin motor" evidence="9">
    <location>
        <begin position="11"/>
        <end position="366"/>
    </location>
</feature>
<dbReference type="AlphaFoldDB" id="A0A6A3IPF8"/>
<comment type="caution">
    <text evidence="6">Lacks conserved residue(s) required for the propagation of feature annotation.</text>
</comment>
<dbReference type="GO" id="GO:0005737">
    <property type="term" value="C:cytoplasm"/>
    <property type="evidence" value="ECO:0007669"/>
    <property type="project" value="UniProtKB-SubCell"/>
</dbReference>
<evidence type="ECO:0000313" key="11">
    <source>
        <dbReference type="Proteomes" id="UP000435112"/>
    </source>
</evidence>
<dbReference type="PANTHER" id="PTHR47969:SF15">
    <property type="entry name" value="CHROMOSOME-ASSOCIATED KINESIN KIF4A-RELATED"/>
    <property type="match status" value="1"/>
</dbReference>
<dbReference type="GO" id="GO:0007052">
    <property type="term" value="P:mitotic spindle organization"/>
    <property type="evidence" value="ECO:0007669"/>
    <property type="project" value="TreeGrafter"/>
</dbReference>
<dbReference type="OrthoDB" id="2113965at2759"/>
<keyword evidence="4" id="KW-0067">ATP-binding</keyword>
<dbReference type="InterPro" id="IPR001752">
    <property type="entry name" value="Kinesin_motor_dom"/>
</dbReference>
<sequence>MDASVVPKGVAVQIHAYIGPTPAKPDNSALRVKDGKQIEVANGSTGETLGLQLDYVYQQATEADVVERSLRSLVAASVEGVNVSVLAVGSTKSQKNRVLFFPMADQSLAAAVFQTLLDTLQSKVSTLGSSGASPAAANGGVTSARKSQVISVATFSLRVSFAELYEETITDLLAASKGDSSDNKLALVIEDDPALGKTIKNLTQSPPLTSLTDFRRVLDAGLSARRSNNGLYGNSSEFSSAVLRISVKQTFAFRDAATQELHSFFDLVDLPATDRLARTGAAVRLSEGPLLNKSLFALQEVFESLTHKSGDEVSVRYQGSQLTTVLQDALGGNCLTFVLMCLSPGDMAGSTATLQLGRMLPRISTFPVVNNDMLRGLRRRQLMVQKQLAGAAKDNPTGEKLGLADYERRLHDLEGKLAQNALERRVLREDKDALAAQLGELRTKYRELFDNELSLRTELLTCEQDKLALSKAFVAFQLECDTQVQQLDSDKFELETRLLKAEQLVVEIQQDDTTKAAQIQDLCAKMNELVADKTRLGGELALLQKAAKTAESARDAEAKKNQQLSLELIVAVNQKHKCQGEVEALATQLRSRQAQVDGHLAECTQLRSDNDALRQQVAGLEDKLEAMRKDVVRRELELERAELAAKKEQLETQQAGRDADSKRQLSVQQLSQELETQRAAFAADKRSLELQLERGQHDLARETREKQHLMNALTSKNEENEELVLALERARHDLQAQLETFRLKLALLQQSCSSGERASESGAGIQELKELVASYQVRERELRDELNSTRNANFRLARRLRGPGQDTTEPPQNPDDRDREDGGEQVERLRGRLAAAELQVASEMERRAEQSLVLAELEAQNATLVQELKETQRSEQTPAARDSESGVRAITEMHAALARQLEEVRRLTVQQQQVTRIVDTAAPPSQSQPRTDNASDPNELQSLRAAKTQLESRLSSSKAQWMALLEQVERRCAELLTKNVMLSEDNENLRHHLTKARMKAPRR</sequence>
<dbReference type="InterPro" id="IPR029329">
    <property type="entry name" value="DUF4472"/>
</dbReference>
<keyword evidence="3" id="KW-0547">Nucleotide-binding</keyword>
<name>A0A6A3IPF8_9STRA</name>
<feature type="compositionally biased region" description="Polar residues" evidence="8">
    <location>
        <begin position="923"/>
        <end position="938"/>
    </location>
</feature>
<dbReference type="GO" id="GO:0007018">
    <property type="term" value="P:microtubule-based movement"/>
    <property type="evidence" value="ECO:0007669"/>
    <property type="project" value="InterPro"/>
</dbReference>
<keyword evidence="5 7" id="KW-0175">Coiled coil</keyword>
<dbReference type="GO" id="GO:0005875">
    <property type="term" value="C:microtubule associated complex"/>
    <property type="evidence" value="ECO:0007669"/>
    <property type="project" value="TreeGrafter"/>
</dbReference>